<accession>A0ABW3UPL4</accession>
<evidence type="ECO:0000256" key="2">
    <source>
        <dbReference type="ARBA" id="ARBA00022692"/>
    </source>
</evidence>
<reference evidence="7" key="1">
    <citation type="journal article" date="2019" name="Int. J. Syst. Evol. Microbiol.">
        <title>The Global Catalogue of Microorganisms (GCM) 10K type strain sequencing project: providing services to taxonomists for standard genome sequencing and annotation.</title>
        <authorList>
            <consortium name="The Broad Institute Genomics Platform"/>
            <consortium name="The Broad Institute Genome Sequencing Center for Infectious Disease"/>
            <person name="Wu L."/>
            <person name="Ma J."/>
        </authorList>
    </citation>
    <scope>NUCLEOTIDE SEQUENCE [LARGE SCALE GENOMIC DNA]</scope>
    <source>
        <strain evidence="7">CCUG 53270</strain>
    </source>
</reference>
<dbReference type="NCBIfam" id="TIGR02840">
    <property type="entry name" value="spore_YtaF"/>
    <property type="match status" value="1"/>
</dbReference>
<keyword evidence="1" id="KW-1003">Cell membrane</keyword>
<evidence type="ECO:0000256" key="5">
    <source>
        <dbReference type="SAM" id="Phobius"/>
    </source>
</evidence>
<dbReference type="InterPro" id="IPR003810">
    <property type="entry name" value="Mntp/YtaF"/>
</dbReference>
<evidence type="ECO:0000313" key="6">
    <source>
        <dbReference type="EMBL" id="MFD1222272.1"/>
    </source>
</evidence>
<dbReference type="EMBL" id="JBHTLU010000023">
    <property type="protein sequence ID" value="MFD1222272.1"/>
    <property type="molecule type" value="Genomic_DNA"/>
</dbReference>
<organism evidence="6 7">
    <name type="scientific">Paenibacillus vulneris</name>
    <dbReference type="NCBI Taxonomy" id="1133364"/>
    <lineage>
        <taxon>Bacteria</taxon>
        <taxon>Bacillati</taxon>
        <taxon>Bacillota</taxon>
        <taxon>Bacilli</taxon>
        <taxon>Bacillales</taxon>
        <taxon>Paenibacillaceae</taxon>
        <taxon>Paenibacillus</taxon>
    </lineage>
</organism>
<evidence type="ECO:0000313" key="7">
    <source>
        <dbReference type="Proteomes" id="UP001597180"/>
    </source>
</evidence>
<feature type="transmembrane region" description="Helical" evidence="5">
    <location>
        <begin position="147"/>
        <end position="171"/>
    </location>
</feature>
<dbReference type="PANTHER" id="PTHR35529">
    <property type="entry name" value="MANGANESE EFFLUX PUMP MNTP-RELATED"/>
    <property type="match status" value="1"/>
</dbReference>
<evidence type="ECO:0000256" key="1">
    <source>
        <dbReference type="ARBA" id="ARBA00022475"/>
    </source>
</evidence>
<protein>
    <submittedName>
        <fullName evidence="6">Sporulation membrane protein YtaF</fullName>
    </submittedName>
</protein>
<dbReference type="PANTHER" id="PTHR35529:SF2">
    <property type="entry name" value="SPORULATION PROTEIN YTAF-RELATED"/>
    <property type="match status" value="1"/>
</dbReference>
<feature type="transmembrane region" description="Helical" evidence="5">
    <location>
        <begin position="63"/>
        <end position="86"/>
    </location>
</feature>
<feature type="transmembrane region" description="Helical" evidence="5">
    <location>
        <begin position="192"/>
        <end position="210"/>
    </location>
</feature>
<dbReference type="Proteomes" id="UP001597180">
    <property type="component" value="Unassembled WGS sequence"/>
</dbReference>
<proteinExistence type="predicted"/>
<sequence length="211" mass="21734">MAWLFILGFAVSSSLDNLGVGISYGIRGIRIGLVSNLIMAAICFILSEAGIVGGQWISRILPGIFPTLVGAFVLIIIGIRIVLLALPRKKQLSESPAEPLSNGDSLKELLKNPEKADLDRSGEIGYLEAIVLGLALSANAVTNGLGAGLLGLSPLAIAVTAAIGSFITVWAGTAVGRKASTIRIGSFHLGQMGTLISGVVLLVIACNALFG</sequence>
<dbReference type="RefSeq" id="WP_377740766.1">
    <property type="nucleotide sequence ID" value="NZ_BAABJG010000018.1"/>
</dbReference>
<keyword evidence="4 5" id="KW-0472">Membrane</keyword>
<keyword evidence="7" id="KW-1185">Reference proteome</keyword>
<feature type="transmembrane region" description="Helical" evidence="5">
    <location>
        <begin position="124"/>
        <end position="141"/>
    </location>
</feature>
<comment type="caution">
    <text evidence="6">The sequence shown here is derived from an EMBL/GenBank/DDBJ whole genome shotgun (WGS) entry which is preliminary data.</text>
</comment>
<keyword evidence="3 5" id="KW-1133">Transmembrane helix</keyword>
<name>A0ABW3UPL4_9BACL</name>
<dbReference type="InterPro" id="IPR014205">
    <property type="entry name" value="Spore_YtaF"/>
</dbReference>
<keyword evidence="2 5" id="KW-0812">Transmembrane</keyword>
<feature type="transmembrane region" description="Helical" evidence="5">
    <location>
        <begin position="6"/>
        <end position="26"/>
    </location>
</feature>
<evidence type="ECO:0000256" key="3">
    <source>
        <dbReference type="ARBA" id="ARBA00022989"/>
    </source>
</evidence>
<dbReference type="Pfam" id="PF02659">
    <property type="entry name" value="Mntp"/>
    <property type="match status" value="2"/>
</dbReference>
<gene>
    <name evidence="6" type="primary">ytaF</name>
    <name evidence="6" type="ORF">ACFQ4B_19300</name>
</gene>
<feature type="transmembrane region" description="Helical" evidence="5">
    <location>
        <begin position="33"/>
        <end position="57"/>
    </location>
</feature>
<evidence type="ECO:0000256" key="4">
    <source>
        <dbReference type="ARBA" id="ARBA00023136"/>
    </source>
</evidence>